<organism evidence="16 17">
    <name type="scientific">Cirrhinus molitorella</name>
    <name type="common">mud carp</name>
    <dbReference type="NCBI Taxonomy" id="172907"/>
    <lineage>
        <taxon>Eukaryota</taxon>
        <taxon>Metazoa</taxon>
        <taxon>Chordata</taxon>
        <taxon>Craniata</taxon>
        <taxon>Vertebrata</taxon>
        <taxon>Euteleostomi</taxon>
        <taxon>Actinopterygii</taxon>
        <taxon>Neopterygii</taxon>
        <taxon>Teleostei</taxon>
        <taxon>Ostariophysi</taxon>
        <taxon>Cypriniformes</taxon>
        <taxon>Cyprinidae</taxon>
        <taxon>Labeoninae</taxon>
        <taxon>Labeonini</taxon>
        <taxon>Cirrhinus</taxon>
    </lineage>
</organism>
<dbReference type="PROSITE" id="PS50835">
    <property type="entry name" value="IG_LIKE"/>
    <property type="match status" value="1"/>
</dbReference>
<evidence type="ECO:0000256" key="9">
    <source>
        <dbReference type="ARBA" id="ARBA00023157"/>
    </source>
</evidence>
<dbReference type="PANTHER" id="PTHR19944:SF86">
    <property type="entry name" value="HLA CLASS II HISTOCOMPATIBILITY ANTIGEN, DR ALPHA CHAIN"/>
    <property type="match status" value="1"/>
</dbReference>
<keyword evidence="10" id="KW-0325">Glycoprotein</keyword>
<dbReference type="InterPro" id="IPR001003">
    <property type="entry name" value="MHC_II_a_N"/>
</dbReference>
<keyword evidence="5" id="KW-0391">Immunity</keyword>
<evidence type="ECO:0000256" key="1">
    <source>
        <dbReference type="ARBA" id="ARBA00004479"/>
    </source>
</evidence>
<evidence type="ECO:0000256" key="5">
    <source>
        <dbReference type="ARBA" id="ARBA00022859"/>
    </source>
</evidence>
<dbReference type="PROSITE" id="PS00290">
    <property type="entry name" value="IG_MHC"/>
    <property type="match status" value="1"/>
</dbReference>
<gene>
    <name evidence="16" type="ORF">Q8A67_010190</name>
</gene>
<keyword evidence="3 13" id="KW-0812">Transmembrane</keyword>
<dbReference type="Proteomes" id="UP001187343">
    <property type="component" value="Unassembled WGS sequence"/>
</dbReference>
<evidence type="ECO:0000256" key="6">
    <source>
        <dbReference type="ARBA" id="ARBA00022989"/>
    </source>
</evidence>
<feature type="domain" description="Ig-like" evidence="15">
    <location>
        <begin position="105"/>
        <end position="193"/>
    </location>
</feature>
<evidence type="ECO:0000259" key="15">
    <source>
        <dbReference type="PROSITE" id="PS50835"/>
    </source>
</evidence>
<dbReference type="SUPFAM" id="SSF54452">
    <property type="entry name" value="MHC antigen-recognition domain"/>
    <property type="match status" value="1"/>
</dbReference>
<evidence type="ECO:0000256" key="13">
    <source>
        <dbReference type="SAM" id="Phobius"/>
    </source>
</evidence>
<dbReference type="GO" id="GO:0002504">
    <property type="term" value="P:antigen processing and presentation of peptide or polysaccharide antigen via MHC class II"/>
    <property type="evidence" value="ECO:0007669"/>
    <property type="project" value="UniProtKB-KW"/>
</dbReference>
<comment type="similarity">
    <text evidence="2">Belongs to the MHC class II family.</text>
</comment>
<evidence type="ECO:0000256" key="7">
    <source>
        <dbReference type="ARBA" id="ARBA00023130"/>
    </source>
</evidence>
<feature type="signal peptide" evidence="14">
    <location>
        <begin position="1"/>
        <end position="19"/>
    </location>
</feature>
<evidence type="ECO:0000256" key="10">
    <source>
        <dbReference type="ARBA" id="ARBA00023180"/>
    </source>
</evidence>
<keyword evidence="11" id="KW-0491">MHC II</keyword>
<dbReference type="PANTHER" id="PTHR19944">
    <property type="entry name" value="MHC CLASS II-RELATED"/>
    <property type="match status" value="1"/>
</dbReference>
<keyword evidence="4 14" id="KW-0732">Signal</keyword>
<dbReference type="InterPro" id="IPR036179">
    <property type="entry name" value="Ig-like_dom_sf"/>
</dbReference>
<keyword evidence="9" id="KW-1015">Disulfide bond</keyword>
<dbReference type="InterPro" id="IPR011162">
    <property type="entry name" value="MHC_I/II-like_Ag-recog"/>
</dbReference>
<dbReference type="SMART" id="SM00407">
    <property type="entry name" value="IGc1"/>
    <property type="match status" value="1"/>
</dbReference>
<dbReference type="InterPro" id="IPR013783">
    <property type="entry name" value="Ig-like_fold"/>
</dbReference>
<evidence type="ECO:0000256" key="3">
    <source>
        <dbReference type="ARBA" id="ARBA00022692"/>
    </source>
</evidence>
<keyword evidence="12" id="KW-0393">Immunoglobulin domain</keyword>
<dbReference type="InterPro" id="IPR050160">
    <property type="entry name" value="MHC/Immunoglobulin"/>
</dbReference>
<dbReference type="CDD" id="cd05767">
    <property type="entry name" value="IgC1_MHC_II_alpha"/>
    <property type="match status" value="1"/>
</dbReference>
<dbReference type="GO" id="GO:0042613">
    <property type="term" value="C:MHC class II protein complex"/>
    <property type="evidence" value="ECO:0007669"/>
    <property type="project" value="UniProtKB-KW"/>
</dbReference>
<dbReference type="InterPro" id="IPR007110">
    <property type="entry name" value="Ig-like_dom"/>
</dbReference>
<evidence type="ECO:0000256" key="11">
    <source>
        <dbReference type="ARBA" id="ARBA00023182"/>
    </source>
</evidence>
<dbReference type="Pfam" id="PF07654">
    <property type="entry name" value="C1-set"/>
    <property type="match status" value="1"/>
</dbReference>
<feature type="chain" id="PRO_5041634124" description="Ig-like domain-containing protein" evidence="14">
    <location>
        <begin position="20"/>
        <end position="233"/>
    </location>
</feature>
<proteinExistence type="inferred from homology"/>
<name>A0AA88TRY2_9TELE</name>
<evidence type="ECO:0000313" key="16">
    <source>
        <dbReference type="EMBL" id="KAK2898772.1"/>
    </source>
</evidence>
<dbReference type="InterPro" id="IPR003006">
    <property type="entry name" value="Ig/MHC_CS"/>
</dbReference>
<evidence type="ECO:0000256" key="2">
    <source>
        <dbReference type="ARBA" id="ARBA00007394"/>
    </source>
</evidence>
<keyword evidence="8 13" id="KW-0472">Membrane</keyword>
<evidence type="ECO:0000256" key="4">
    <source>
        <dbReference type="ARBA" id="ARBA00022729"/>
    </source>
</evidence>
<dbReference type="GO" id="GO:0002250">
    <property type="term" value="P:adaptive immune response"/>
    <property type="evidence" value="ECO:0007669"/>
    <property type="project" value="UniProtKB-KW"/>
</dbReference>
<dbReference type="AlphaFoldDB" id="A0AA88TRY2"/>
<evidence type="ECO:0000256" key="14">
    <source>
        <dbReference type="SAM" id="SignalP"/>
    </source>
</evidence>
<evidence type="ECO:0000256" key="8">
    <source>
        <dbReference type="ARBA" id="ARBA00023136"/>
    </source>
</evidence>
<dbReference type="InterPro" id="IPR014745">
    <property type="entry name" value="MHC_II_a/b_N"/>
</dbReference>
<dbReference type="InterPro" id="IPR003597">
    <property type="entry name" value="Ig_C1-set"/>
</dbReference>
<keyword evidence="6 13" id="KW-1133">Transmembrane helix</keyword>
<sequence>MEGFLKITLIGVCVVYINAQNYHEFGVIEACGDSGQDFIVRFDDEHMAHVDFKEQKEIITLPDFIGQIELPSIYEDAKKGVSICRTILDIFKEVYASSSEPLEPPWSSVYPKSDPQLNVKNTLICHVTGFFPPPVRVLWTKNNVNVTDESTLSRFYPNKDGTMNVFSRMNFIPVKGDIYSCSVEHKALQQPLTRTWDVEIKDPNIGPSVFRGVGLALGLLGLTTGVFFIAKGN</sequence>
<dbReference type="Pfam" id="PF00993">
    <property type="entry name" value="MHC_II_alpha"/>
    <property type="match status" value="1"/>
</dbReference>
<reference evidence="16" key="1">
    <citation type="submission" date="2023-08" db="EMBL/GenBank/DDBJ databases">
        <title>Chromosome-level Genome Assembly of mud carp (Cirrhinus molitorella).</title>
        <authorList>
            <person name="Liu H."/>
        </authorList>
    </citation>
    <scope>NUCLEOTIDE SEQUENCE</scope>
    <source>
        <strain evidence="16">Prfri</strain>
        <tissue evidence="16">Muscle</tissue>
    </source>
</reference>
<dbReference type="SMART" id="SM00920">
    <property type="entry name" value="MHC_II_alpha"/>
    <property type="match status" value="1"/>
</dbReference>
<accession>A0AA88TRY2</accession>
<keyword evidence="7" id="KW-1064">Adaptive immunity</keyword>
<dbReference type="SUPFAM" id="SSF48726">
    <property type="entry name" value="Immunoglobulin"/>
    <property type="match status" value="1"/>
</dbReference>
<protein>
    <recommendedName>
        <fullName evidence="15">Ig-like domain-containing protein</fullName>
    </recommendedName>
</protein>
<dbReference type="Gene3D" id="3.10.320.10">
    <property type="entry name" value="Class II Histocompatibility Antigen, M Beta Chain, Chain B, domain 1"/>
    <property type="match status" value="1"/>
</dbReference>
<dbReference type="EMBL" id="JAUYZG010000009">
    <property type="protein sequence ID" value="KAK2898772.1"/>
    <property type="molecule type" value="Genomic_DNA"/>
</dbReference>
<comment type="subcellular location">
    <subcellularLocation>
        <location evidence="1">Membrane</location>
        <topology evidence="1">Single-pass type I membrane protein</topology>
    </subcellularLocation>
</comment>
<comment type="caution">
    <text evidence="16">The sequence shown here is derived from an EMBL/GenBank/DDBJ whole genome shotgun (WGS) entry which is preliminary data.</text>
</comment>
<evidence type="ECO:0000313" key="17">
    <source>
        <dbReference type="Proteomes" id="UP001187343"/>
    </source>
</evidence>
<feature type="transmembrane region" description="Helical" evidence="13">
    <location>
        <begin position="209"/>
        <end position="230"/>
    </location>
</feature>
<keyword evidence="17" id="KW-1185">Reference proteome</keyword>
<evidence type="ECO:0000256" key="12">
    <source>
        <dbReference type="ARBA" id="ARBA00023319"/>
    </source>
</evidence>
<dbReference type="Gene3D" id="2.60.40.10">
    <property type="entry name" value="Immunoglobulins"/>
    <property type="match status" value="1"/>
</dbReference>